<dbReference type="VEuPathDB" id="FungiDB:AeMF1_010694"/>
<feature type="compositionally biased region" description="Low complexity" evidence="2">
    <location>
        <begin position="243"/>
        <end position="256"/>
    </location>
</feature>
<evidence type="ECO:0000313" key="4">
    <source>
        <dbReference type="Proteomes" id="UP000481153"/>
    </source>
</evidence>
<feature type="compositionally biased region" description="Pro residues" evidence="2">
    <location>
        <begin position="494"/>
        <end position="504"/>
    </location>
</feature>
<feature type="compositionally biased region" description="Low complexity" evidence="2">
    <location>
        <begin position="296"/>
        <end position="338"/>
    </location>
</feature>
<reference evidence="3 4" key="1">
    <citation type="submission" date="2019-07" db="EMBL/GenBank/DDBJ databases">
        <title>Genomics analysis of Aphanomyces spp. identifies a new class of oomycete effector associated with host adaptation.</title>
        <authorList>
            <person name="Gaulin E."/>
        </authorList>
    </citation>
    <scope>NUCLEOTIDE SEQUENCE [LARGE SCALE GENOMIC DNA]</scope>
    <source>
        <strain evidence="3 4">ATCC 201684</strain>
    </source>
</reference>
<keyword evidence="4" id="KW-1185">Reference proteome</keyword>
<protein>
    <submittedName>
        <fullName evidence="3">Uncharacterized protein</fullName>
    </submittedName>
</protein>
<name>A0A6G0WXE9_9STRA</name>
<comment type="caution">
    <text evidence="3">The sequence shown here is derived from an EMBL/GenBank/DDBJ whole genome shotgun (WGS) entry which is preliminary data.</text>
</comment>
<feature type="region of interest" description="Disordered" evidence="2">
    <location>
        <begin position="489"/>
        <end position="517"/>
    </location>
</feature>
<feature type="compositionally biased region" description="Low complexity" evidence="2">
    <location>
        <begin position="34"/>
        <end position="71"/>
    </location>
</feature>
<gene>
    <name evidence="3" type="ORF">Ae201684_010657</name>
</gene>
<feature type="region of interest" description="Disordered" evidence="2">
    <location>
        <begin position="34"/>
        <end position="107"/>
    </location>
</feature>
<feature type="coiled-coil region" evidence="1">
    <location>
        <begin position="415"/>
        <end position="482"/>
    </location>
</feature>
<feature type="compositionally biased region" description="Low complexity" evidence="2">
    <location>
        <begin position="280"/>
        <end position="289"/>
    </location>
</feature>
<feature type="region of interest" description="Disordered" evidence="2">
    <location>
        <begin position="184"/>
        <end position="338"/>
    </location>
</feature>
<dbReference type="EMBL" id="VJMJ01000136">
    <property type="protein sequence ID" value="KAF0732212.1"/>
    <property type="molecule type" value="Genomic_DNA"/>
</dbReference>
<dbReference type="Proteomes" id="UP000481153">
    <property type="component" value="Unassembled WGS sequence"/>
</dbReference>
<proteinExistence type="predicted"/>
<organism evidence="3 4">
    <name type="scientific">Aphanomyces euteiches</name>
    <dbReference type="NCBI Taxonomy" id="100861"/>
    <lineage>
        <taxon>Eukaryota</taxon>
        <taxon>Sar</taxon>
        <taxon>Stramenopiles</taxon>
        <taxon>Oomycota</taxon>
        <taxon>Saprolegniomycetes</taxon>
        <taxon>Saprolegniales</taxon>
        <taxon>Verrucalvaceae</taxon>
        <taxon>Aphanomyces</taxon>
    </lineage>
</organism>
<sequence>MYEGMKINRCEICKNPKRHKAWCLDRWEQMLGKTTEATPAAESSPAEVADGAMDPATDPAPAEAPEVESAPHVVSSITSDATPDVEIVGVSKPEPQPPKKREGKALQGGGVPVRVRNIRPCPYCPCKTRKHLHKDTKNCLFYAYYKKRLAEESADPHRHTIIRRSGENHFDACAREYEYLNRSTRESSTDSFIAPPKTIDMTSSSPRDDAEVPQDVIPEVPPTVPSPNSDVADRATTNEVPQISSSSPSSPTIKSTDPAAPQSPGKPPADVALVPKQVEESSPTSSVPVKPDQPTKKSSSTKSSSSKATTSSSSSAKPSATNATVAGTPTATPVPYAVAPGMPPLMWYMYGGQQMMSSMPARPPSGPSSSAIPLDPTAKPTELAAPEGPPTTHRKRKRAAAAAAEDAQIKRHRLLENLLAMIERDQAHAKQHDEELVKLQLERLEFDRQLQRERIAFDRAQAEKAQKRFESNQAIIKQLLAELGATAPSRSVPFPLPSVPPPSTRPTASSTGHASST</sequence>
<evidence type="ECO:0000256" key="1">
    <source>
        <dbReference type="SAM" id="Coils"/>
    </source>
</evidence>
<evidence type="ECO:0000313" key="3">
    <source>
        <dbReference type="EMBL" id="KAF0732212.1"/>
    </source>
</evidence>
<feature type="region of interest" description="Disordered" evidence="2">
    <location>
        <begin position="355"/>
        <end position="406"/>
    </location>
</feature>
<dbReference type="AlphaFoldDB" id="A0A6G0WXE9"/>
<evidence type="ECO:0000256" key="2">
    <source>
        <dbReference type="SAM" id="MobiDB-lite"/>
    </source>
</evidence>
<keyword evidence="1" id="KW-0175">Coiled coil</keyword>
<accession>A0A6G0WXE9</accession>